<feature type="DNA-binding region" description="OmpR/PhoB-type" evidence="4">
    <location>
        <begin position="133"/>
        <end position="238"/>
    </location>
</feature>
<keyword evidence="7" id="KW-1185">Reference proteome</keyword>
<keyword evidence="1" id="KW-0805">Transcription regulation</keyword>
<proteinExistence type="predicted"/>
<feature type="domain" description="OmpR/PhoB-type" evidence="5">
    <location>
        <begin position="133"/>
        <end position="238"/>
    </location>
</feature>
<evidence type="ECO:0000313" key="7">
    <source>
        <dbReference type="Proteomes" id="UP000094068"/>
    </source>
</evidence>
<evidence type="ECO:0000256" key="4">
    <source>
        <dbReference type="PROSITE-ProRule" id="PRU01091"/>
    </source>
</evidence>
<dbReference type="Proteomes" id="UP000094068">
    <property type="component" value="Unassembled WGS sequence"/>
</dbReference>
<gene>
    <name evidence="6" type="ORF">BCR21_15410</name>
</gene>
<organism evidence="6 7">
    <name type="scientific">Enterococcus ureasiticus</name>
    <dbReference type="NCBI Taxonomy" id="903984"/>
    <lineage>
        <taxon>Bacteria</taxon>
        <taxon>Bacillati</taxon>
        <taxon>Bacillota</taxon>
        <taxon>Bacilli</taxon>
        <taxon>Lactobacillales</taxon>
        <taxon>Enterococcaceae</taxon>
        <taxon>Enterococcus</taxon>
    </lineage>
</organism>
<dbReference type="STRING" id="903984.BCR21_15410"/>
<reference evidence="7" key="1">
    <citation type="submission" date="2016-09" db="EMBL/GenBank/DDBJ databases">
        <authorList>
            <person name="Gulvik C.A."/>
        </authorList>
    </citation>
    <scope>NUCLEOTIDE SEQUENCE [LARGE SCALE GENOMIC DNA]</scope>
    <source>
        <strain evidence="7">DSM 23328</strain>
    </source>
</reference>
<dbReference type="SUPFAM" id="SSF46894">
    <property type="entry name" value="C-terminal effector domain of the bipartite response regulators"/>
    <property type="match status" value="1"/>
</dbReference>
<dbReference type="GO" id="GO:0000160">
    <property type="term" value="P:phosphorelay signal transduction system"/>
    <property type="evidence" value="ECO:0007669"/>
    <property type="project" value="InterPro"/>
</dbReference>
<dbReference type="GO" id="GO:0003677">
    <property type="term" value="F:DNA binding"/>
    <property type="evidence" value="ECO:0007669"/>
    <property type="project" value="UniProtKB-UniRule"/>
</dbReference>
<dbReference type="AlphaFoldDB" id="A0A1E5GAU1"/>
<evidence type="ECO:0000313" key="6">
    <source>
        <dbReference type="EMBL" id="OEG09725.1"/>
    </source>
</evidence>
<dbReference type="Gene3D" id="1.10.10.10">
    <property type="entry name" value="Winged helix-like DNA-binding domain superfamily/Winged helix DNA-binding domain"/>
    <property type="match status" value="1"/>
</dbReference>
<evidence type="ECO:0000256" key="2">
    <source>
        <dbReference type="ARBA" id="ARBA00023125"/>
    </source>
</evidence>
<comment type="caution">
    <text evidence="6">The sequence shown here is derived from an EMBL/GenBank/DDBJ whole genome shotgun (WGS) entry which is preliminary data.</text>
</comment>
<dbReference type="InterPro" id="IPR036388">
    <property type="entry name" value="WH-like_DNA-bd_sf"/>
</dbReference>
<dbReference type="EMBL" id="MIJZ01000016">
    <property type="protein sequence ID" value="OEG09725.1"/>
    <property type="molecule type" value="Genomic_DNA"/>
</dbReference>
<accession>A0A1E5GAU1</accession>
<dbReference type="PROSITE" id="PS51755">
    <property type="entry name" value="OMPR_PHOB"/>
    <property type="match status" value="1"/>
</dbReference>
<dbReference type="InterPro" id="IPR016032">
    <property type="entry name" value="Sig_transdc_resp-reg_C-effctor"/>
</dbReference>
<name>A0A1E5GAU1_9ENTE</name>
<protein>
    <submittedName>
        <fullName evidence="6">Transcriptional regulator</fullName>
    </submittedName>
</protein>
<keyword evidence="3" id="KW-0804">Transcription</keyword>
<dbReference type="CDD" id="cd00383">
    <property type="entry name" value="trans_reg_C"/>
    <property type="match status" value="1"/>
</dbReference>
<dbReference type="SMART" id="SM00862">
    <property type="entry name" value="Trans_reg_C"/>
    <property type="match status" value="1"/>
</dbReference>
<evidence type="ECO:0000256" key="3">
    <source>
        <dbReference type="ARBA" id="ARBA00023163"/>
    </source>
</evidence>
<dbReference type="RefSeq" id="WP_069647403.1">
    <property type="nucleotide sequence ID" value="NZ_MIJZ01000016.1"/>
</dbReference>
<dbReference type="GO" id="GO:0006355">
    <property type="term" value="P:regulation of DNA-templated transcription"/>
    <property type="evidence" value="ECO:0007669"/>
    <property type="project" value="InterPro"/>
</dbReference>
<dbReference type="OrthoDB" id="9787103at2"/>
<evidence type="ECO:0000259" key="5">
    <source>
        <dbReference type="PROSITE" id="PS51755"/>
    </source>
</evidence>
<keyword evidence="2 4" id="KW-0238">DNA-binding</keyword>
<evidence type="ECO:0000256" key="1">
    <source>
        <dbReference type="ARBA" id="ARBA00023015"/>
    </source>
</evidence>
<dbReference type="InterPro" id="IPR001867">
    <property type="entry name" value="OmpR/PhoB-type_DNA-bd"/>
</dbReference>
<dbReference type="Pfam" id="PF00486">
    <property type="entry name" value="Trans_reg_C"/>
    <property type="match status" value="1"/>
</dbReference>
<sequence length="238" mass="27468">MYNIGIISASEHQNNTYVQRLKKTTYQVYTLDKDEVVTKASQMDALVIEETSELSLQSTCEIILELRKSVKGLIWVLSENLSKTSKLIYLQLGADGVTDKEEEQEEFILQLSNILKRVKEEKLPISNPNSIFEQKISESSLELIPNNLSVLLEGESEINLTKLEFQTISFLVKHTGQAVTYEEIYQNVWKDDFNNCEEGNKQYRVSNLIFHLRKKLETDTTKPKYIKTIRSKGYMLAM</sequence>